<reference evidence="2 4" key="1">
    <citation type="journal article" date="2012" name="Nature">
        <title>Algal genomes reveal evolutionary mosaicism and the fate of nucleomorphs.</title>
        <authorList>
            <consortium name="DOE Joint Genome Institute"/>
            <person name="Curtis B.A."/>
            <person name="Tanifuji G."/>
            <person name="Burki F."/>
            <person name="Gruber A."/>
            <person name="Irimia M."/>
            <person name="Maruyama S."/>
            <person name="Arias M.C."/>
            <person name="Ball S.G."/>
            <person name="Gile G.H."/>
            <person name="Hirakawa Y."/>
            <person name="Hopkins J.F."/>
            <person name="Kuo A."/>
            <person name="Rensing S.A."/>
            <person name="Schmutz J."/>
            <person name="Symeonidi A."/>
            <person name="Elias M."/>
            <person name="Eveleigh R.J."/>
            <person name="Herman E.K."/>
            <person name="Klute M.J."/>
            <person name="Nakayama T."/>
            <person name="Obornik M."/>
            <person name="Reyes-Prieto A."/>
            <person name="Armbrust E.V."/>
            <person name="Aves S.J."/>
            <person name="Beiko R.G."/>
            <person name="Coutinho P."/>
            <person name="Dacks J.B."/>
            <person name="Durnford D.G."/>
            <person name="Fast N.M."/>
            <person name="Green B.R."/>
            <person name="Grisdale C.J."/>
            <person name="Hempel F."/>
            <person name="Henrissat B."/>
            <person name="Hoppner M.P."/>
            <person name="Ishida K."/>
            <person name="Kim E."/>
            <person name="Koreny L."/>
            <person name="Kroth P.G."/>
            <person name="Liu Y."/>
            <person name="Malik S.B."/>
            <person name="Maier U.G."/>
            <person name="McRose D."/>
            <person name="Mock T."/>
            <person name="Neilson J.A."/>
            <person name="Onodera N.T."/>
            <person name="Poole A.M."/>
            <person name="Pritham E.J."/>
            <person name="Richards T.A."/>
            <person name="Rocap G."/>
            <person name="Roy S.W."/>
            <person name="Sarai C."/>
            <person name="Schaack S."/>
            <person name="Shirato S."/>
            <person name="Slamovits C.H."/>
            <person name="Spencer D.F."/>
            <person name="Suzuki S."/>
            <person name="Worden A.Z."/>
            <person name="Zauner S."/>
            <person name="Barry K."/>
            <person name="Bell C."/>
            <person name="Bharti A.K."/>
            <person name="Crow J.A."/>
            <person name="Grimwood J."/>
            <person name="Kramer R."/>
            <person name="Lindquist E."/>
            <person name="Lucas S."/>
            <person name="Salamov A."/>
            <person name="McFadden G.I."/>
            <person name="Lane C.E."/>
            <person name="Keeling P.J."/>
            <person name="Gray M.W."/>
            <person name="Grigoriev I.V."/>
            <person name="Archibald J.M."/>
        </authorList>
    </citation>
    <scope>NUCLEOTIDE SEQUENCE</scope>
    <source>
        <strain evidence="2 4">CCMP2712</strain>
    </source>
</reference>
<dbReference type="AlphaFoldDB" id="L1IKV4"/>
<accession>L1IKV4</accession>
<feature type="compositionally biased region" description="Acidic residues" evidence="1">
    <location>
        <begin position="74"/>
        <end position="94"/>
    </location>
</feature>
<sequence>MNLTGRTDFYAIHSKMYYELPPSLASRPETSSYSCGIDQCFCGYWGFSGHMCTPAEESCRCAGKRGGERRKSEEEEEEDEDEEEEDEQQADEEAEVKVDGEPPSPREFLWTWCDVCHAQHDCKFVLNVLNMNAMDDYQGA</sequence>
<gene>
    <name evidence="2" type="ORF">GUITHDRAFT_145787</name>
</gene>
<dbReference type="Proteomes" id="UP000011087">
    <property type="component" value="Unassembled WGS sequence"/>
</dbReference>
<dbReference type="EnsemblProtists" id="EKX36425">
    <property type="protein sequence ID" value="EKX36425"/>
    <property type="gene ID" value="GUITHDRAFT_145787"/>
</dbReference>
<keyword evidence="4" id="KW-1185">Reference proteome</keyword>
<evidence type="ECO:0000313" key="3">
    <source>
        <dbReference type="EnsemblProtists" id="EKX36425"/>
    </source>
</evidence>
<proteinExistence type="predicted"/>
<protein>
    <submittedName>
        <fullName evidence="2 3">Uncharacterized protein</fullName>
    </submittedName>
</protein>
<evidence type="ECO:0000313" key="2">
    <source>
        <dbReference type="EMBL" id="EKX36425.1"/>
    </source>
</evidence>
<dbReference type="EMBL" id="JH993074">
    <property type="protein sequence ID" value="EKX36425.1"/>
    <property type="molecule type" value="Genomic_DNA"/>
</dbReference>
<dbReference type="GeneID" id="17293161"/>
<dbReference type="RefSeq" id="XP_005823405.1">
    <property type="nucleotide sequence ID" value="XM_005823348.1"/>
</dbReference>
<evidence type="ECO:0000313" key="4">
    <source>
        <dbReference type="Proteomes" id="UP000011087"/>
    </source>
</evidence>
<name>L1IKV4_GUITC</name>
<dbReference type="PaxDb" id="55529-EKX36425"/>
<organism evidence="2">
    <name type="scientific">Guillardia theta (strain CCMP2712)</name>
    <name type="common">Cryptophyte</name>
    <dbReference type="NCBI Taxonomy" id="905079"/>
    <lineage>
        <taxon>Eukaryota</taxon>
        <taxon>Cryptophyceae</taxon>
        <taxon>Pyrenomonadales</taxon>
        <taxon>Geminigeraceae</taxon>
        <taxon>Guillardia</taxon>
    </lineage>
</organism>
<feature type="region of interest" description="Disordered" evidence="1">
    <location>
        <begin position="61"/>
        <end position="103"/>
    </location>
</feature>
<reference evidence="3" key="3">
    <citation type="submission" date="2016-03" db="UniProtKB">
        <authorList>
            <consortium name="EnsemblProtists"/>
        </authorList>
    </citation>
    <scope>IDENTIFICATION</scope>
</reference>
<reference evidence="4" key="2">
    <citation type="submission" date="2012-11" db="EMBL/GenBank/DDBJ databases">
        <authorList>
            <person name="Kuo A."/>
            <person name="Curtis B.A."/>
            <person name="Tanifuji G."/>
            <person name="Burki F."/>
            <person name="Gruber A."/>
            <person name="Irimia M."/>
            <person name="Maruyama S."/>
            <person name="Arias M.C."/>
            <person name="Ball S.G."/>
            <person name="Gile G.H."/>
            <person name="Hirakawa Y."/>
            <person name="Hopkins J.F."/>
            <person name="Rensing S.A."/>
            <person name="Schmutz J."/>
            <person name="Symeonidi A."/>
            <person name="Elias M."/>
            <person name="Eveleigh R.J."/>
            <person name="Herman E.K."/>
            <person name="Klute M.J."/>
            <person name="Nakayama T."/>
            <person name="Obornik M."/>
            <person name="Reyes-Prieto A."/>
            <person name="Armbrust E.V."/>
            <person name="Aves S.J."/>
            <person name="Beiko R.G."/>
            <person name="Coutinho P."/>
            <person name="Dacks J.B."/>
            <person name="Durnford D.G."/>
            <person name="Fast N.M."/>
            <person name="Green B.R."/>
            <person name="Grisdale C."/>
            <person name="Hempe F."/>
            <person name="Henrissat B."/>
            <person name="Hoppner M.P."/>
            <person name="Ishida K.-I."/>
            <person name="Kim E."/>
            <person name="Koreny L."/>
            <person name="Kroth P.G."/>
            <person name="Liu Y."/>
            <person name="Malik S.-B."/>
            <person name="Maier U.G."/>
            <person name="McRose D."/>
            <person name="Mock T."/>
            <person name="Neilson J.A."/>
            <person name="Onodera N.T."/>
            <person name="Poole A.M."/>
            <person name="Pritham E.J."/>
            <person name="Richards T.A."/>
            <person name="Rocap G."/>
            <person name="Roy S.W."/>
            <person name="Sarai C."/>
            <person name="Schaack S."/>
            <person name="Shirato S."/>
            <person name="Slamovits C.H."/>
            <person name="Spencer D.F."/>
            <person name="Suzuki S."/>
            <person name="Worden A.Z."/>
            <person name="Zauner S."/>
            <person name="Barry K."/>
            <person name="Bell C."/>
            <person name="Bharti A.K."/>
            <person name="Crow J.A."/>
            <person name="Grimwood J."/>
            <person name="Kramer R."/>
            <person name="Lindquist E."/>
            <person name="Lucas S."/>
            <person name="Salamov A."/>
            <person name="McFadden G.I."/>
            <person name="Lane C.E."/>
            <person name="Keeling P.J."/>
            <person name="Gray M.W."/>
            <person name="Grigoriev I.V."/>
            <person name="Archibald J.M."/>
        </authorList>
    </citation>
    <scope>NUCLEOTIDE SEQUENCE</scope>
    <source>
        <strain evidence="4">CCMP2712</strain>
    </source>
</reference>
<dbReference type="HOGENOM" id="CLU_1838973_0_0_1"/>
<dbReference type="KEGG" id="gtt:GUITHDRAFT_145787"/>
<evidence type="ECO:0000256" key="1">
    <source>
        <dbReference type="SAM" id="MobiDB-lite"/>
    </source>
</evidence>